<evidence type="ECO:0000256" key="5">
    <source>
        <dbReference type="ARBA" id="ARBA00022723"/>
    </source>
</evidence>
<reference evidence="11" key="1">
    <citation type="journal article" date="2020" name="mSystems">
        <title>Genome- and Community-Level Interaction Insights into Carbon Utilization and Element Cycling Functions of Hydrothermarchaeota in Hydrothermal Sediment.</title>
        <authorList>
            <person name="Zhou Z."/>
            <person name="Liu Y."/>
            <person name="Xu W."/>
            <person name="Pan J."/>
            <person name="Luo Z.H."/>
            <person name="Li M."/>
        </authorList>
    </citation>
    <scope>NUCLEOTIDE SEQUENCE [LARGE SCALE GENOMIC DNA]</scope>
    <source>
        <strain evidence="11">SpSt-1181</strain>
    </source>
</reference>
<proteinExistence type="inferred from homology"/>
<evidence type="ECO:0000256" key="2">
    <source>
        <dbReference type="ARBA" id="ARBA00004679"/>
    </source>
</evidence>
<dbReference type="GO" id="GO:0005945">
    <property type="term" value="C:6-phosphofructokinase complex"/>
    <property type="evidence" value="ECO:0007669"/>
    <property type="project" value="TreeGrafter"/>
</dbReference>
<dbReference type="PANTHER" id="PTHR13697">
    <property type="entry name" value="PHOSPHOFRUCTOKINASE"/>
    <property type="match status" value="1"/>
</dbReference>
<dbReference type="GO" id="GO:0046872">
    <property type="term" value="F:metal ion binding"/>
    <property type="evidence" value="ECO:0007669"/>
    <property type="project" value="UniProtKB-KW"/>
</dbReference>
<dbReference type="GO" id="GO:0006002">
    <property type="term" value="P:fructose 6-phosphate metabolic process"/>
    <property type="evidence" value="ECO:0007669"/>
    <property type="project" value="InterPro"/>
</dbReference>
<dbReference type="PRINTS" id="PR00476">
    <property type="entry name" value="PHFRCTKINASE"/>
</dbReference>
<dbReference type="InterPro" id="IPR022953">
    <property type="entry name" value="ATP_PFK"/>
</dbReference>
<evidence type="ECO:0000256" key="9">
    <source>
        <dbReference type="ARBA" id="ARBA00038478"/>
    </source>
</evidence>
<evidence type="ECO:0000256" key="7">
    <source>
        <dbReference type="ARBA" id="ARBA00022842"/>
    </source>
</evidence>
<gene>
    <name evidence="11" type="ORF">ENN50_01375</name>
</gene>
<keyword evidence="7" id="KW-0460">Magnesium</keyword>
<keyword evidence="4" id="KW-0808">Transferase</keyword>
<dbReference type="Pfam" id="PF00365">
    <property type="entry name" value="PFK"/>
    <property type="match status" value="1"/>
</dbReference>
<comment type="similarity">
    <text evidence="9">Belongs to the phosphofructokinase type A (PFKA) family.</text>
</comment>
<name>A0A831SQZ9_PROAE</name>
<keyword evidence="6" id="KW-0418">Kinase</keyword>
<evidence type="ECO:0000256" key="6">
    <source>
        <dbReference type="ARBA" id="ARBA00022777"/>
    </source>
</evidence>
<evidence type="ECO:0000256" key="3">
    <source>
        <dbReference type="ARBA" id="ARBA00022490"/>
    </source>
</evidence>
<comment type="pathway">
    <text evidence="2">Carbohydrate degradation; glycolysis; D-glyceraldehyde 3-phosphate and glycerone phosphate from D-glucose: step 3/4.</text>
</comment>
<accession>A0A831SQZ9</accession>
<dbReference type="GO" id="GO:0048029">
    <property type="term" value="F:monosaccharide binding"/>
    <property type="evidence" value="ECO:0007669"/>
    <property type="project" value="TreeGrafter"/>
</dbReference>
<dbReference type="Gene3D" id="3.40.50.460">
    <property type="entry name" value="Phosphofructokinase domain"/>
    <property type="match status" value="1"/>
</dbReference>
<dbReference type="GO" id="GO:0042802">
    <property type="term" value="F:identical protein binding"/>
    <property type="evidence" value="ECO:0007669"/>
    <property type="project" value="TreeGrafter"/>
</dbReference>
<keyword evidence="8" id="KW-0324">Glycolysis</keyword>
<evidence type="ECO:0000256" key="1">
    <source>
        <dbReference type="ARBA" id="ARBA00001946"/>
    </source>
</evidence>
<keyword evidence="3" id="KW-0963">Cytoplasm</keyword>
<comment type="cofactor">
    <cofactor evidence="1">
        <name>Mg(2+)</name>
        <dbReference type="ChEBI" id="CHEBI:18420"/>
    </cofactor>
</comment>
<dbReference type="GO" id="GO:0005524">
    <property type="term" value="F:ATP binding"/>
    <property type="evidence" value="ECO:0007669"/>
    <property type="project" value="TreeGrafter"/>
</dbReference>
<comment type="caution">
    <text evidence="11">The sequence shown here is derived from an EMBL/GenBank/DDBJ whole genome shotgun (WGS) entry which is preliminary data.</text>
</comment>
<dbReference type="GO" id="GO:0003872">
    <property type="term" value="F:6-phosphofructokinase activity"/>
    <property type="evidence" value="ECO:0007669"/>
    <property type="project" value="InterPro"/>
</dbReference>
<dbReference type="AlphaFoldDB" id="A0A831SQZ9"/>
<feature type="domain" description="Phosphofructokinase" evidence="10">
    <location>
        <begin position="3"/>
        <end position="332"/>
    </location>
</feature>
<evidence type="ECO:0000256" key="4">
    <source>
        <dbReference type="ARBA" id="ARBA00022679"/>
    </source>
</evidence>
<evidence type="ECO:0000256" key="8">
    <source>
        <dbReference type="ARBA" id="ARBA00023152"/>
    </source>
</evidence>
<dbReference type="PANTHER" id="PTHR13697:SF52">
    <property type="entry name" value="ATP-DEPENDENT 6-PHOSPHOFRUCTOKINASE 3"/>
    <property type="match status" value="1"/>
</dbReference>
<dbReference type="GO" id="GO:0016208">
    <property type="term" value="F:AMP binding"/>
    <property type="evidence" value="ECO:0007669"/>
    <property type="project" value="TreeGrafter"/>
</dbReference>
<dbReference type="SUPFAM" id="SSF53784">
    <property type="entry name" value="Phosphofructokinase"/>
    <property type="match status" value="1"/>
</dbReference>
<dbReference type="InterPro" id="IPR000023">
    <property type="entry name" value="Phosphofructokinase_dom"/>
</dbReference>
<evidence type="ECO:0000313" key="11">
    <source>
        <dbReference type="EMBL" id="HED30347.1"/>
    </source>
</evidence>
<dbReference type="Gene3D" id="3.40.50.450">
    <property type="match status" value="1"/>
</dbReference>
<dbReference type="GO" id="GO:0070095">
    <property type="term" value="F:fructose-6-phosphate binding"/>
    <property type="evidence" value="ECO:0007669"/>
    <property type="project" value="TreeGrafter"/>
</dbReference>
<keyword evidence="5" id="KW-0479">Metal-binding</keyword>
<dbReference type="EMBL" id="DSBW01000031">
    <property type="protein sequence ID" value="HED30347.1"/>
    <property type="molecule type" value="Genomic_DNA"/>
</dbReference>
<protein>
    <submittedName>
        <fullName evidence="11">6-phosphofructokinase</fullName>
    </submittedName>
</protein>
<dbReference type="GO" id="GO:0030388">
    <property type="term" value="P:fructose 1,6-bisphosphate metabolic process"/>
    <property type="evidence" value="ECO:0007669"/>
    <property type="project" value="TreeGrafter"/>
</dbReference>
<dbReference type="GO" id="GO:0061621">
    <property type="term" value="P:canonical glycolysis"/>
    <property type="evidence" value="ECO:0007669"/>
    <property type="project" value="TreeGrafter"/>
</dbReference>
<evidence type="ECO:0000259" key="10">
    <source>
        <dbReference type="Pfam" id="PF00365"/>
    </source>
</evidence>
<dbReference type="InterPro" id="IPR035966">
    <property type="entry name" value="PKF_sf"/>
</dbReference>
<dbReference type="UniPathway" id="UPA00109">
    <property type="reaction ID" value="UER00182"/>
</dbReference>
<dbReference type="Proteomes" id="UP000886335">
    <property type="component" value="Unassembled WGS sequence"/>
</dbReference>
<organism evidence="11">
    <name type="scientific">Prosthecochloris aestuarii</name>
    <dbReference type="NCBI Taxonomy" id="1102"/>
    <lineage>
        <taxon>Bacteria</taxon>
        <taxon>Pseudomonadati</taxon>
        <taxon>Chlorobiota</taxon>
        <taxon>Chlorobiia</taxon>
        <taxon>Chlorobiales</taxon>
        <taxon>Chlorobiaceae</taxon>
        <taxon>Prosthecochloris</taxon>
    </lineage>
</organism>
<sequence length="401" mass="43726">MKKIGILTSGGDCGGLNAVIKGAAFMALSKGIEMYIIPNGYAGLYNLIDQEKLVLLDPARLDQFSGNFAGSEAGHSRVKIKAISNPEKYNRIKEGMKKFDLDALVISGGDDSGSVMVDLNNNGIQCVHAPKTMDLDLQTYSVGGDSTINRIAQFVQDLKTTGRTHNRILVTEVFGRYAGHTAFRSGIAAEADCILIPEIPVDLDVVYEHIVSRFTRRIRQSDVHAGTYTIVVAEGMKNADGTDIVDDSAGVDAFGHKKLAGAGKYVCQELKKRLKADPDMPVFMKETGMFVEGIYEIPEVREIHPGHLVRAGNSSAYDVNFGYEAGAAAVILLTEGKTGITISKVKGRKIEYIDSAKAIEQRYVDLDQVALYESIGICFGRNVAPYDPILREVEGVYERIY</sequence>